<keyword evidence="6 9" id="KW-0067">ATP-binding</keyword>
<evidence type="ECO:0000256" key="7">
    <source>
        <dbReference type="ARBA" id="ARBA00047899"/>
    </source>
</evidence>
<evidence type="ECO:0000256" key="9">
    <source>
        <dbReference type="PROSITE-ProRule" id="PRU10141"/>
    </source>
</evidence>
<keyword evidence="2" id="KW-0723">Serine/threonine-protein kinase</keyword>
<dbReference type="SUPFAM" id="SSF56112">
    <property type="entry name" value="Protein kinase-like (PK-like)"/>
    <property type="match status" value="1"/>
</dbReference>
<dbReference type="PROSITE" id="PS00108">
    <property type="entry name" value="PROTEIN_KINASE_ST"/>
    <property type="match status" value="1"/>
</dbReference>
<keyword evidence="4 9" id="KW-0547">Nucleotide-binding</keyword>
<evidence type="ECO:0000259" key="10">
    <source>
        <dbReference type="PROSITE" id="PS50011"/>
    </source>
</evidence>
<dbReference type="InterPro" id="IPR000719">
    <property type="entry name" value="Prot_kinase_dom"/>
</dbReference>
<comment type="catalytic activity">
    <reaction evidence="8">
        <text>L-seryl-[protein] + ATP = O-phospho-L-seryl-[protein] + ADP + H(+)</text>
        <dbReference type="Rhea" id="RHEA:17989"/>
        <dbReference type="Rhea" id="RHEA-COMP:9863"/>
        <dbReference type="Rhea" id="RHEA-COMP:11604"/>
        <dbReference type="ChEBI" id="CHEBI:15378"/>
        <dbReference type="ChEBI" id="CHEBI:29999"/>
        <dbReference type="ChEBI" id="CHEBI:30616"/>
        <dbReference type="ChEBI" id="CHEBI:83421"/>
        <dbReference type="ChEBI" id="CHEBI:456216"/>
        <dbReference type="EC" id="2.7.11.1"/>
    </reaction>
</comment>
<evidence type="ECO:0000313" key="11">
    <source>
        <dbReference type="EMBL" id="MBP2179667.1"/>
    </source>
</evidence>
<dbReference type="Gene3D" id="1.10.510.10">
    <property type="entry name" value="Transferase(Phosphotransferase) domain 1"/>
    <property type="match status" value="1"/>
</dbReference>
<evidence type="ECO:0000256" key="5">
    <source>
        <dbReference type="ARBA" id="ARBA00022777"/>
    </source>
</evidence>
<dbReference type="InterPro" id="IPR017441">
    <property type="entry name" value="Protein_kinase_ATP_BS"/>
</dbReference>
<dbReference type="CDD" id="cd14014">
    <property type="entry name" value="STKc_PknB_like"/>
    <property type="match status" value="1"/>
</dbReference>
<dbReference type="PANTHER" id="PTHR24356">
    <property type="entry name" value="SERINE/THREONINE-PROTEIN KINASE"/>
    <property type="match status" value="1"/>
</dbReference>
<protein>
    <recommendedName>
        <fullName evidence="1">non-specific serine/threonine protein kinase</fullName>
        <ecNumber evidence="1">2.7.11.1</ecNumber>
    </recommendedName>
</protein>
<evidence type="ECO:0000256" key="6">
    <source>
        <dbReference type="ARBA" id="ARBA00022840"/>
    </source>
</evidence>
<evidence type="ECO:0000256" key="1">
    <source>
        <dbReference type="ARBA" id="ARBA00012513"/>
    </source>
</evidence>
<dbReference type="RefSeq" id="WP_308158664.1">
    <property type="nucleotide sequence ID" value="NZ_JAGGMS010000001.1"/>
</dbReference>
<evidence type="ECO:0000313" key="12">
    <source>
        <dbReference type="Proteomes" id="UP000741013"/>
    </source>
</evidence>
<evidence type="ECO:0000256" key="2">
    <source>
        <dbReference type="ARBA" id="ARBA00022527"/>
    </source>
</evidence>
<evidence type="ECO:0000256" key="3">
    <source>
        <dbReference type="ARBA" id="ARBA00022679"/>
    </source>
</evidence>
<dbReference type="EMBL" id="JAGGMS010000001">
    <property type="protein sequence ID" value="MBP2179667.1"/>
    <property type="molecule type" value="Genomic_DNA"/>
</dbReference>
<proteinExistence type="predicted"/>
<gene>
    <name evidence="11" type="ORF">JOM49_001193</name>
</gene>
<dbReference type="Proteomes" id="UP000741013">
    <property type="component" value="Unassembled WGS sequence"/>
</dbReference>
<comment type="caution">
    <text evidence="11">The sequence shown here is derived from an EMBL/GenBank/DDBJ whole genome shotgun (WGS) entry which is preliminary data.</text>
</comment>
<reference evidence="11 12" key="1">
    <citation type="submission" date="2021-03" db="EMBL/GenBank/DDBJ databases">
        <title>Sequencing the genomes of 1000 actinobacteria strains.</title>
        <authorList>
            <person name="Klenk H.-P."/>
        </authorList>
    </citation>
    <scope>NUCLEOTIDE SEQUENCE [LARGE SCALE GENOMIC DNA]</scope>
    <source>
        <strain evidence="11 12">DSM 45510</strain>
    </source>
</reference>
<keyword evidence="3 11" id="KW-0808">Transferase</keyword>
<feature type="binding site" evidence="9">
    <location>
        <position position="39"/>
    </location>
    <ligand>
        <name>ATP</name>
        <dbReference type="ChEBI" id="CHEBI:30616"/>
    </ligand>
</feature>
<comment type="catalytic activity">
    <reaction evidence="7">
        <text>L-threonyl-[protein] + ATP = O-phospho-L-threonyl-[protein] + ADP + H(+)</text>
        <dbReference type="Rhea" id="RHEA:46608"/>
        <dbReference type="Rhea" id="RHEA-COMP:11060"/>
        <dbReference type="Rhea" id="RHEA-COMP:11605"/>
        <dbReference type="ChEBI" id="CHEBI:15378"/>
        <dbReference type="ChEBI" id="CHEBI:30013"/>
        <dbReference type="ChEBI" id="CHEBI:30616"/>
        <dbReference type="ChEBI" id="CHEBI:61977"/>
        <dbReference type="ChEBI" id="CHEBI:456216"/>
        <dbReference type="EC" id="2.7.11.1"/>
    </reaction>
</comment>
<dbReference type="Pfam" id="PF00069">
    <property type="entry name" value="Pkinase"/>
    <property type="match status" value="1"/>
</dbReference>
<keyword evidence="12" id="KW-1185">Reference proteome</keyword>
<dbReference type="InterPro" id="IPR008271">
    <property type="entry name" value="Ser/Thr_kinase_AS"/>
</dbReference>
<dbReference type="InterPro" id="IPR011009">
    <property type="entry name" value="Kinase-like_dom_sf"/>
</dbReference>
<keyword evidence="5 11" id="KW-0418">Kinase</keyword>
<dbReference type="PANTHER" id="PTHR24356:SF163">
    <property type="entry name" value="3-PHOSPHOINOSITIDE-DEPENDENT PROTEIN KINASE 1-RELATED"/>
    <property type="match status" value="1"/>
</dbReference>
<dbReference type="PROSITE" id="PS00107">
    <property type="entry name" value="PROTEIN_KINASE_ATP"/>
    <property type="match status" value="1"/>
</dbReference>
<name>A0ABS4PJR1_9PSEU</name>
<dbReference type="InterPro" id="IPR050236">
    <property type="entry name" value="Ser_Thr_kinase_AGC"/>
</dbReference>
<dbReference type="EC" id="2.7.11.1" evidence="1"/>
<evidence type="ECO:0000256" key="4">
    <source>
        <dbReference type="ARBA" id="ARBA00022741"/>
    </source>
</evidence>
<sequence length="757" mass="79808">MSGEWALPGFTEVDRLGEGSFGRVVLARQDRTGHLVAIKYLFARHLDDPRLVDAFRQEARVLSQVISPHVARLHEFIETPQGAAIVMEAVPGVPLREILRSDGTLDPEAALAVLKGSLLGLSAAHHAGIVHRDYKPDNVLVDAQRQSKLVDFGIAVLAGQAGLSVGTPAYMAPEQWSGNTASPATDVYAATCVFFQCVAGHRPFEADSTEVLRNLHAHAPIPFGEAPEPVRGLITRGMAKNPAERPASADAFLTELESTAVAAYGRDWEERGWGRLAQRAGALLALSPLAMLAGASVVAPAGAGAAAVAGSGGVAAAGAGGGVLVKAGAILAGAALVGTGVVVVVANSGEEPPPVVQNVALQVNTNTTTDRAPGSTVDVNAQFLTVNGGSDPAVVQRINNALREPVDRWVAYISRSAPEWGPNTEGPPSIGTDATIGLHNDDLLSVRYTHKVANPPHSTWTFKTSALTFDLHTGDLLNPDKLLRPEKLNPPGMAELAEVLWPGGDPCGEKTGTPAIPVDTLTDPDSIERPVEALLTPDGVEFAIEMQSFGGSTACGVDETKVSYDSLGGLFAPGVLAKVDAVPPSSAPPSSRTTGAAVKLDVGPLTLEVPPTWTRRSQGLEQVIVDAAECADPVKYFNCRYFMVTDNTKANAEQPAYVPGKPYRRSSNGRACNAAGRKDLWQNGNHTLQEATETQVGGRPARFERWTVECVPRDANGGVGEVRVTQRIWFVPDSDVVIVDEWDVPGLAGMLNSAEWN</sequence>
<dbReference type="GO" id="GO:0004674">
    <property type="term" value="F:protein serine/threonine kinase activity"/>
    <property type="evidence" value="ECO:0007669"/>
    <property type="project" value="UniProtKB-EC"/>
</dbReference>
<dbReference type="PROSITE" id="PS50011">
    <property type="entry name" value="PROTEIN_KINASE_DOM"/>
    <property type="match status" value="1"/>
</dbReference>
<accession>A0ABS4PJR1</accession>
<evidence type="ECO:0000256" key="8">
    <source>
        <dbReference type="ARBA" id="ARBA00048679"/>
    </source>
</evidence>
<organism evidence="11 12">
    <name type="scientific">Amycolatopsis magusensis</name>
    <dbReference type="NCBI Taxonomy" id="882444"/>
    <lineage>
        <taxon>Bacteria</taxon>
        <taxon>Bacillati</taxon>
        <taxon>Actinomycetota</taxon>
        <taxon>Actinomycetes</taxon>
        <taxon>Pseudonocardiales</taxon>
        <taxon>Pseudonocardiaceae</taxon>
        <taxon>Amycolatopsis</taxon>
    </lineage>
</organism>
<feature type="domain" description="Protein kinase" evidence="10">
    <location>
        <begin position="10"/>
        <end position="261"/>
    </location>
</feature>